<organism evidence="1 2">
    <name type="scientific">Fusarium venenatum</name>
    <dbReference type="NCBI Taxonomy" id="56646"/>
    <lineage>
        <taxon>Eukaryota</taxon>
        <taxon>Fungi</taxon>
        <taxon>Dikarya</taxon>
        <taxon>Ascomycota</taxon>
        <taxon>Pezizomycotina</taxon>
        <taxon>Sordariomycetes</taxon>
        <taxon>Hypocreomycetidae</taxon>
        <taxon>Hypocreales</taxon>
        <taxon>Nectriaceae</taxon>
        <taxon>Fusarium</taxon>
    </lineage>
</organism>
<proteinExistence type="predicted"/>
<evidence type="ECO:0000313" key="2">
    <source>
        <dbReference type="Proteomes" id="UP000245910"/>
    </source>
</evidence>
<accession>A0A2L2TPL7</accession>
<dbReference type="Proteomes" id="UP000245910">
    <property type="component" value="Chromosome I"/>
</dbReference>
<evidence type="ECO:0000313" key="1">
    <source>
        <dbReference type="EMBL" id="CEI67781.1"/>
    </source>
</evidence>
<reference evidence="2" key="1">
    <citation type="submission" date="2014-10" db="EMBL/GenBank/DDBJ databases">
        <authorList>
            <person name="King R."/>
        </authorList>
    </citation>
    <scope>NUCLEOTIDE SEQUENCE [LARGE SCALE GENOMIC DNA]</scope>
    <source>
        <strain evidence="2">A3/5</strain>
    </source>
</reference>
<dbReference type="InterPro" id="IPR012341">
    <property type="entry name" value="6hp_glycosidase-like_sf"/>
</dbReference>
<dbReference type="STRING" id="56646.A0A2L2TPL7"/>
<sequence>MHLGHIAEELQHRQQHLWARTLEGRRVINANNDILDLDPHRRDYLIFHEHFDGDTGRGIGASHHCLSSSLIARMIHDTGVTCRLLHTPRTPSVGLSLYFDDISTRFTGGCMQASSSRSISIARVLGDVEKEEAVSEKKDDEGKTEADAHLEKFICEQLEKVKIGETSVDFEDEIEA</sequence>
<dbReference type="GO" id="GO:0005975">
    <property type="term" value="P:carbohydrate metabolic process"/>
    <property type="evidence" value="ECO:0007669"/>
    <property type="project" value="InterPro"/>
</dbReference>
<name>A0A2L2TPL7_9HYPO</name>
<keyword evidence="2" id="KW-1185">Reference proteome</keyword>
<dbReference type="AlphaFoldDB" id="A0A2L2TPL7"/>
<dbReference type="EMBL" id="LN649229">
    <property type="protein sequence ID" value="CEI67781.1"/>
    <property type="molecule type" value="Genomic_DNA"/>
</dbReference>
<protein>
    <submittedName>
        <fullName evidence="1">Uncharacterized protein</fullName>
    </submittedName>
</protein>
<dbReference type="Gene3D" id="1.50.10.10">
    <property type="match status" value="1"/>
</dbReference>